<dbReference type="GO" id="GO:0016787">
    <property type="term" value="F:hydrolase activity"/>
    <property type="evidence" value="ECO:0007669"/>
    <property type="project" value="UniProtKB-KW"/>
</dbReference>
<dbReference type="RefSeq" id="WP_011734229.1">
    <property type="nucleotide sequence ID" value="NC_008609.1"/>
</dbReference>
<comment type="catalytic activity">
    <reaction evidence="7">
        <text>adenosine + H2O + H(+) = inosine + NH4(+)</text>
        <dbReference type="Rhea" id="RHEA:24408"/>
        <dbReference type="ChEBI" id="CHEBI:15377"/>
        <dbReference type="ChEBI" id="CHEBI:15378"/>
        <dbReference type="ChEBI" id="CHEBI:16335"/>
        <dbReference type="ChEBI" id="CHEBI:17596"/>
        <dbReference type="ChEBI" id="CHEBI:28938"/>
        <dbReference type="EC" id="3.5.4.4"/>
    </reaction>
    <physiologicalReaction direction="left-to-right" evidence="7">
        <dbReference type="Rhea" id="RHEA:24409"/>
    </physiologicalReaction>
</comment>
<evidence type="ECO:0000256" key="5">
    <source>
        <dbReference type="ARBA" id="ARBA00022801"/>
    </source>
</evidence>
<dbReference type="STRING" id="338966.Ppro_0281"/>
<keyword evidence="6" id="KW-0862">Zinc</keyword>
<organism evidence="11 12">
    <name type="scientific">Pelobacter propionicus (strain DSM 2379 / NBRC 103807 / OttBd1)</name>
    <dbReference type="NCBI Taxonomy" id="338966"/>
    <lineage>
        <taxon>Bacteria</taxon>
        <taxon>Pseudomonadati</taxon>
        <taxon>Thermodesulfobacteriota</taxon>
        <taxon>Desulfuromonadia</taxon>
        <taxon>Desulfuromonadales</taxon>
        <taxon>Desulfuromonadaceae</taxon>
        <taxon>Pelobacter</taxon>
    </lineage>
</organism>
<gene>
    <name evidence="11" type="ordered locus">Ppro_0281</name>
</gene>
<comment type="catalytic activity">
    <reaction evidence="9">
        <text>S-methyl-5'-thioadenosine + phosphate = 5-(methylsulfanyl)-alpha-D-ribose 1-phosphate + adenine</text>
        <dbReference type="Rhea" id="RHEA:11852"/>
        <dbReference type="ChEBI" id="CHEBI:16708"/>
        <dbReference type="ChEBI" id="CHEBI:17509"/>
        <dbReference type="ChEBI" id="CHEBI:43474"/>
        <dbReference type="ChEBI" id="CHEBI:58533"/>
        <dbReference type="EC" id="2.4.2.28"/>
    </reaction>
    <physiologicalReaction direction="left-to-right" evidence="9">
        <dbReference type="Rhea" id="RHEA:11853"/>
    </physiologicalReaction>
</comment>
<evidence type="ECO:0000256" key="1">
    <source>
        <dbReference type="ARBA" id="ARBA00000553"/>
    </source>
</evidence>
<dbReference type="PANTHER" id="PTHR30616:SF2">
    <property type="entry name" value="PURINE NUCLEOSIDE PHOSPHORYLASE LACC1"/>
    <property type="match status" value="1"/>
</dbReference>
<dbReference type="Gene3D" id="3.60.140.10">
    <property type="entry name" value="CNF1/YfiH-like putative cysteine hydrolases"/>
    <property type="match status" value="1"/>
</dbReference>
<dbReference type="InterPro" id="IPR011324">
    <property type="entry name" value="Cytotoxic_necrot_fac-like_cat"/>
</dbReference>
<sequence>MQIKRADRIHYLATDFNGQPCSVQGFTTRHEGVSRPPYNSLNLGTTTLDQQHNVEGNRSLMMRAFGVAQDALVTVRQVHGNDILVIDAPNEDATHFLSVESDAIVTNQPGLMIGVCVADCVPILLLDAEKRVAAAVHAGWQGTASRLVAKTVAAMASLFACDPATLQAAIGPCISPCCYEVDEPVRQAFTNSGIPWDSVATGSGTDKWRLDLAGANRHLLLSAGLPSPAIQTAEMCVCCQREQFFSYRRDKGETGRQMGFIMLKP</sequence>
<evidence type="ECO:0000256" key="9">
    <source>
        <dbReference type="ARBA" id="ARBA00049893"/>
    </source>
</evidence>
<dbReference type="InterPro" id="IPR038371">
    <property type="entry name" value="Cu_polyphenol_OxRdtase_sf"/>
</dbReference>
<dbReference type="EMBL" id="CP000482">
    <property type="protein sequence ID" value="ABK97915.1"/>
    <property type="molecule type" value="Genomic_DNA"/>
</dbReference>
<dbReference type="Pfam" id="PF02578">
    <property type="entry name" value="Cu-oxidase_4"/>
    <property type="match status" value="1"/>
</dbReference>
<evidence type="ECO:0000313" key="12">
    <source>
        <dbReference type="Proteomes" id="UP000006732"/>
    </source>
</evidence>
<evidence type="ECO:0000256" key="4">
    <source>
        <dbReference type="ARBA" id="ARBA00022723"/>
    </source>
</evidence>
<evidence type="ECO:0000256" key="3">
    <source>
        <dbReference type="ARBA" id="ARBA00022679"/>
    </source>
</evidence>
<comment type="catalytic activity">
    <reaction evidence="8">
        <text>adenosine + phosphate = alpha-D-ribose 1-phosphate + adenine</text>
        <dbReference type="Rhea" id="RHEA:27642"/>
        <dbReference type="ChEBI" id="CHEBI:16335"/>
        <dbReference type="ChEBI" id="CHEBI:16708"/>
        <dbReference type="ChEBI" id="CHEBI:43474"/>
        <dbReference type="ChEBI" id="CHEBI:57720"/>
        <dbReference type="EC" id="2.4.2.1"/>
    </reaction>
    <physiologicalReaction direction="left-to-right" evidence="8">
        <dbReference type="Rhea" id="RHEA:27643"/>
    </physiologicalReaction>
</comment>
<dbReference type="KEGG" id="ppd:Ppro_0281"/>
<dbReference type="SUPFAM" id="SSF64438">
    <property type="entry name" value="CNF1/YfiH-like putative cysteine hydrolases"/>
    <property type="match status" value="1"/>
</dbReference>
<reference evidence="11 12" key="1">
    <citation type="submission" date="2006-10" db="EMBL/GenBank/DDBJ databases">
        <title>Complete sequence of chromosome of Pelobacter propionicus DSM 2379.</title>
        <authorList>
            <consortium name="US DOE Joint Genome Institute"/>
            <person name="Copeland A."/>
            <person name="Lucas S."/>
            <person name="Lapidus A."/>
            <person name="Barry K."/>
            <person name="Detter J.C."/>
            <person name="Glavina del Rio T."/>
            <person name="Hammon N."/>
            <person name="Israni S."/>
            <person name="Dalin E."/>
            <person name="Tice H."/>
            <person name="Pitluck S."/>
            <person name="Saunders E."/>
            <person name="Brettin T."/>
            <person name="Bruce D."/>
            <person name="Han C."/>
            <person name="Tapia R."/>
            <person name="Schmutz J."/>
            <person name="Larimer F."/>
            <person name="Land M."/>
            <person name="Hauser L."/>
            <person name="Kyrpides N."/>
            <person name="Kim E."/>
            <person name="Lovley D."/>
            <person name="Richardson P."/>
        </authorList>
    </citation>
    <scope>NUCLEOTIDE SEQUENCE [LARGE SCALE GENOMIC DNA]</scope>
    <source>
        <strain evidence="12">DSM 2379 / NBRC 103807 / OttBd1</strain>
    </source>
</reference>
<keyword evidence="5" id="KW-0378">Hydrolase</keyword>
<comment type="catalytic activity">
    <reaction evidence="1">
        <text>inosine + phosphate = alpha-D-ribose 1-phosphate + hypoxanthine</text>
        <dbReference type="Rhea" id="RHEA:27646"/>
        <dbReference type="ChEBI" id="CHEBI:17368"/>
        <dbReference type="ChEBI" id="CHEBI:17596"/>
        <dbReference type="ChEBI" id="CHEBI:43474"/>
        <dbReference type="ChEBI" id="CHEBI:57720"/>
        <dbReference type="EC" id="2.4.2.1"/>
    </reaction>
    <physiologicalReaction direction="left-to-right" evidence="1">
        <dbReference type="Rhea" id="RHEA:27647"/>
    </physiologicalReaction>
</comment>
<dbReference type="CDD" id="cd16833">
    <property type="entry name" value="YfiH"/>
    <property type="match status" value="1"/>
</dbReference>
<dbReference type="OrthoDB" id="4279at2"/>
<protein>
    <recommendedName>
        <fullName evidence="10">Purine nucleoside phosphorylase</fullName>
    </recommendedName>
</protein>
<evidence type="ECO:0000256" key="2">
    <source>
        <dbReference type="ARBA" id="ARBA00007353"/>
    </source>
</evidence>
<keyword evidence="12" id="KW-1185">Reference proteome</keyword>
<keyword evidence="4" id="KW-0479">Metal-binding</keyword>
<dbReference type="PANTHER" id="PTHR30616">
    <property type="entry name" value="UNCHARACTERIZED PROTEIN YFIH"/>
    <property type="match status" value="1"/>
</dbReference>
<accession>A1AKP5</accession>
<dbReference type="HOGENOM" id="CLU_065784_0_0_7"/>
<proteinExistence type="inferred from homology"/>
<dbReference type="InterPro" id="IPR003730">
    <property type="entry name" value="Cu_polyphenol_OxRdtase"/>
</dbReference>
<evidence type="ECO:0000256" key="10">
    <source>
        <dbReference type="RuleBase" id="RU361274"/>
    </source>
</evidence>
<dbReference type="GO" id="GO:0005507">
    <property type="term" value="F:copper ion binding"/>
    <property type="evidence" value="ECO:0007669"/>
    <property type="project" value="TreeGrafter"/>
</dbReference>
<evidence type="ECO:0000256" key="7">
    <source>
        <dbReference type="ARBA" id="ARBA00047989"/>
    </source>
</evidence>
<name>A1AKP5_PELPD</name>
<keyword evidence="3" id="KW-0808">Transferase</keyword>
<evidence type="ECO:0000256" key="8">
    <source>
        <dbReference type="ARBA" id="ARBA00048968"/>
    </source>
</evidence>
<dbReference type="eggNOG" id="COG1496">
    <property type="taxonomic scope" value="Bacteria"/>
</dbReference>
<dbReference type="Proteomes" id="UP000006732">
    <property type="component" value="Chromosome"/>
</dbReference>
<dbReference type="GO" id="GO:0017061">
    <property type="term" value="F:S-methyl-5-thioadenosine phosphorylase activity"/>
    <property type="evidence" value="ECO:0007669"/>
    <property type="project" value="UniProtKB-EC"/>
</dbReference>
<dbReference type="AlphaFoldDB" id="A1AKP5"/>
<comment type="similarity">
    <text evidence="2 10">Belongs to the purine nucleoside phosphorylase YfiH/LACC1 family.</text>
</comment>
<evidence type="ECO:0000256" key="6">
    <source>
        <dbReference type="ARBA" id="ARBA00022833"/>
    </source>
</evidence>
<evidence type="ECO:0000313" key="11">
    <source>
        <dbReference type="EMBL" id="ABK97915.1"/>
    </source>
</evidence>
<dbReference type="NCBIfam" id="TIGR00726">
    <property type="entry name" value="peptidoglycan editing factor PgeF"/>
    <property type="match status" value="1"/>
</dbReference>